<organism evidence="7 8">
    <name type="scientific">Candidatus Beckwithbacteria bacterium GW2011_GWB1_47_15</name>
    <dbReference type="NCBI Taxonomy" id="1618371"/>
    <lineage>
        <taxon>Bacteria</taxon>
        <taxon>Candidatus Beckwithiibacteriota</taxon>
    </lineage>
</organism>
<feature type="transmembrane region" description="Helical" evidence="5">
    <location>
        <begin position="323"/>
        <end position="345"/>
    </location>
</feature>
<evidence type="ECO:0000256" key="1">
    <source>
        <dbReference type="ARBA" id="ARBA00004141"/>
    </source>
</evidence>
<sequence>MKVLTLLIYALFLVLPFGIYALFLVLPFGQLERLPQPYPGVNLYLHDLVIAAIVCLWSITGLKKLKPPPLARPLLWFTAAALASLLPALFRHPPNQILVGSLYLVRFVFYSCLYFVFSDPALVKNLRLKPANLLLVFGLSLVGLGLFQYLFFPDVRFLAASGWDDHFYRVISSLFDPNFTGLIYLFSLILLFFHQKKLQPLVYSSATAAVLIGLLLTYSRSSYLALLAAAAVYSIIKRKSRVFLVAASCVLLAFLLLPRPGGEGVNLLRTFSIGQRLTNYRQGLTLWRQHPVLGAGFNLVRYQPAAVTDPGKDLSHAAAGYDASLIFVLATTGLIGLAAYLNLLVKACSLSPLAQVSLAAALTHSLFTNSLFYPWVMIWLFCLFTFKNPLHNNL</sequence>
<gene>
    <name evidence="7" type="ORF">UX85_C0007G0006</name>
</gene>
<protein>
    <recommendedName>
        <fullName evidence="6">O-antigen ligase-related domain-containing protein</fullName>
    </recommendedName>
</protein>
<feature type="transmembrane region" description="Helical" evidence="5">
    <location>
        <begin position="200"/>
        <end position="219"/>
    </location>
</feature>
<dbReference type="EMBL" id="LCNT01000007">
    <property type="protein sequence ID" value="KKU60719.1"/>
    <property type="molecule type" value="Genomic_DNA"/>
</dbReference>
<feature type="transmembrane region" description="Helical" evidence="5">
    <location>
        <begin position="97"/>
        <end position="117"/>
    </location>
</feature>
<feature type="transmembrane region" description="Helical" evidence="5">
    <location>
        <begin position="6"/>
        <end position="29"/>
    </location>
</feature>
<dbReference type="Proteomes" id="UP000033860">
    <property type="component" value="Unassembled WGS sequence"/>
</dbReference>
<feature type="transmembrane region" description="Helical" evidence="5">
    <location>
        <begin position="240"/>
        <end position="257"/>
    </location>
</feature>
<comment type="caution">
    <text evidence="7">The sequence shown here is derived from an EMBL/GenBank/DDBJ whole genome shotgun (WGS) entry which is preliminary data.</text>
</comment>
<evidence type="ECO:0000259" key="6">
    <source>
        <dbReference type="Pfam" id="PF04932"/>
    </source>
</evidence>
<evidence type="ECO:0000256" key="3">
    <source>
        <dbReference type="ARBA" id="ARBA00022989"/>
    </source>
</evidence>
<keyword evidence="4 5" id="KW-0472">Membrane</keyword>
<keyword evidence="2 5" id="KW-0812">Transmembrane</keyword>
<feature type="transmembrane region" description="Helical" evidence="5">
    <location>
        <begin position="41"/>
        <end position="62"/>
    </location>
</feature>
<feature type="transmembrane region" description="Helical" evidence="5">
    <location>
        <begin position="366"/>
        <end position="386"/>
    </location>
</feature>
<feature type="transmembrane region" description="Helical" evidence="5">
    <location>
        <begin position="74"/>
        <end position="90"/>
    </location>
</feature>
<reference evidence="7 8" key="1">
    <citation type="journal article" date="2015" name="Nature">
        <title>rRNA introns, odd ribosomes, and small enigmatic genomes across a large radiation of phyla.</title>
        <authorList>
            <person name="Brown C.T."/>
            <person name="Hug L.A."/>
            <person name="Thomas B.C."/>
            <person name="Sharon I."/>
            <person name="Castelle C.J."/>
            <person name="Singh A."/>
            <person name="Wilkins M.J."/>
            <person name="Williams K.H."/>
            <person name="Banfield J.F."/>
        </authorList>
    </citation>
    <scope>NUCLEOTIDE SEQUENCE [LARGE SCALE GENOMIC DNA]</scope>
</reference>
<dbReference type="GO" id="GO:0016020">
    <property type="term" value="C:membrane"/>
    <property type="evidence" value="ECO:0007669"/>
    <property type="project" value="UniProtKB-SubCell"/>
</dbReference>
<dbReference type="InterPro" id="IPR051533">
    <property type="entry name" value="WaaL-like"/>
</dbReference>
<feature type="transmembrane region" description="Helical" evidence="5">
    <location>
        <begin position="133"/>
        <end position="152"/>
    </location>
</feature>
<evidence type="ECO:0000256" key="2">
    <source>
        <dbReference type="ARBA" id="ARBA00022692"/>
    </source>
</evidence>
<dbReference type="InterPro" id="IPR007016">
    <property type="entry name" value="O-antigen_ligase-rel_domated"/>
</dbReference>
<feature type="domain" description="O-antigen ligase-related" evidence="6">
    <location>
        <begin position="207"/>
        <end position="341"/>
    </location>
</feature>
<proteinExistence type="predicted"/>
<name>A0A0G1RTU3_9BACT</name>
<dbReference type="PANTHER" id="PTHR37422:SF13">
    <property type="entry name" value="LIPOPOLYSACCHARIDE BIOSYNTHESIS PROTEIN PA4999-RELATED"/>
    <property type="match status" value="1"/>
</dbReference>
<dbReference type="PANTHER" id="PTHR37422">
    <property type="entry name" value="TEICHURONIC ACID BIOSYNTHESIS PROTEIN TUAE"/>
    <property type="match status" value="1"/>
</dbReference>
<accession>A0A0G1RTU3</accession>
<dbReference type="Pfam" id="PF04932">
    <property type="entry name" value="Wzy_C"/>
    <property type="match status" value="1"/>
</dbReference>
<feature type="transmembrane region" description="Helical" evidence="5">
    <location>
        <begin position="173"/>
        <end position="194"/>
    </location>
</feature>
<evidence type="ECO:0000313" key="8">
    <source>
        <dbReference type="Proteomes" id="UP000033860"/>
    </source>
</evidence>
<evidence type="ECO:0000256" key="4">
    <source>
        <dbReference type="ARBA" id="ARBA00023136"/>
    </source>
</evidence>
<dbReference type="AlphaFoldDB" id="A0A0G1RTU3"/>
<keyword evidence="3 5" id="KW-1133">Transmembrane helix</keyword>
<comment type="subcellular location">
    <subcellularLocation>
        <location evidence="1">Membrane</location>
        <topology evidence="1">Multi-pass membrane protein</topology>
    </subcellularLocation>
</comment>
<evidence type="ECO:0000256" key="5">
    <source>
        <dbReference type="SAM" id="Phobius"/>
    </source>
</evidence>
<evidence type="ECO:0000313" key="7">
    <source>
        <dbReference type="EMBL" id="KKU60719.1"/>
    </source>
</evidence>